<dbReference type="AlphaFoldDB" id="A0AAD7B6M1"/>
<reference evidence="2" key="1">
    <citation type="submission" date="2023-03" db="EMBL/GenBank/DDBJ databases">
        <title>Massive genome expansion in bonnet fungi (Mycena s.s.) driven by repeated elements and novel gene families across ecological guilds.</title>
        <authorList>
            <consortium name="Lawrence Berkeley National Laboratory"/>
            <person name="Harder C.B."/>
            <person name="Miyauchi S."/>
            <person name="Viragh M."/>
            <person name="Kuo A."/>
            <person name="Thoen E."/>
            <person name="Andreopoulos B."/>
            <person name="Lu D."/>
            <person name="Skrede I."/>
            <person name="Drula E."/>
            <person name="Henrissat B."/>
            <person name="Morin E."/>
            <person name="Kohler A."/>
            <person name="Barry K."/>
            <person name="LaButti K."/>
            <person name="Morin E."/>
            <person name="Salamov A."/>
            <person name="Lipzen A."/>
            <person name="Mereny Z."/>
            <person name="Hegedus B."/>
            <person name="Baldrian P."/>
            <person name="Stursova M."/>
            <person name="Weitz H."/>
            <person name="Taylor A."/>
            <person name="Grigoriev I.V."/>
            <person name="Nagy L.G."/>
            <person name="Martin F."/>
            <person name="Kauserud H."/>
        </authorList>
    </citation>
    <scope>NUCLEOTIDE SEQUENCE</scope>
    <source>
        <strain evidence="2">9284</strain>
    </source>
</reference>
<proteinExistence type="predicted"/>
<dbReference type="Gene3D" id="3.80.10.10">
    <property type="entry name" value="Ribonuclease Inhibitor"/>
    <property type="match status" value="1"/>
</dbReference>
<name>A0AAD7B6M1_9AGAR</name>
<accession>A0AAD7B6M1</accession>
<keyword evidence="3" id="KW-1185">Reference proteome</keyword>
<gene>
    <name evidence="2" type="ORF">FB45DRAFT_940106</name>
</gene>
<evidence type="ECO:0000313" key="2">
    <source>
        <dbReference type="EMBL" id="KAJ7612213.1"/>
    </source>
</evidence>
<organism evidence="2 3">
    <name type="scientific">Roridomyces roridus</name>
    <dbReference type="NCBI Taxonomy" id="1738132"/>
    <lineage>
        <taxon>Eukaryota</taxon>
        <taxon>Fungi</taxon>
        <taxon>Dikarya</taxon>
        <taxon>Basidiomycota</taxon>
        <taxon>Agaricomycotina</taxon>
        <taxon>Agaricomycetes</taxon>
        <taxon>Agaricomycetidae</taxon>
        <taxon>Agaricales</taxon>
        <taxon>Marasmiineae</taxon>
        <taxon>Mycenaceae</taxon>
        <taxon>Roridomyces</taxon>
    </lineage>
</organism>
<protein>
    <recommendedName>
        <fullName evidence="1">F-box domain-containing protein</fullName>
    </recommendedName>
</protein>
<dbReference type="CDD" id="cd09917">
    <property type="entry name" value="F-box_SF"/>
    <property type="match status" value="1"/>
</dbReference>
<evidence type="ECO:0000259" key="1">
    <source>
        <dbReference type="Pfam" id="PF12937"/>
    </source>
</evidence>
<dbReference type="EMBL" id="JARKIF010000031">
    <property type="protein sequence ID" value="KAJ7612213.1"/>
    <property type="molecule type" value="Genomic_DNA"/>
</dbReference>
<sequence>MVLTRRAHRARMLITRWLPNEVLVEIIRHSPPPDWVALCRVSKLFHALTLPTLLRAVHLDMETPDKVASFCHSVIHNPERVGHIRTMRLINKEHHDARLWHYDLLMDTLQLMQQLETFHFTEYREVTTQKILLRLGSLTFPHLKTLYVLHSHRHLHDSTLRDFVNRHPRLTQLILWEPDTHPGYDWVGICLPNLRQYQGTGRPNFLLALYPHILTGAWLFWFPSANPDHVFEPLKRLTHSHQPFVLSNDFILWDDDEVLRCLVSASSHMPWITSLRMRSWEVEETGTTAIRNIKIELSKFTHLIYLALDFHGSGHNSESVVNAFGDQHKAVATWGNVCATLKACLTGDTAWRKVGEDWEVYPKDEFEAEAGFSELVETFF</sequence>
<dbReference type="InterPro" id="IPR001810">
    <property type="entry name" value="F-box_dom"/>
</dbReference>
<dbReference type="InterPro" id="IPR032675">
    <property type="entry name" value="LRR_dom_sf"/>
</dbReference>
<dbReference type="Proteomes" id="UP001221142">
    <property type="component" value="Unassembled WGS sequence"/>
</dbReference>
<dbReference type="InterPro" id="IPR036047">
    <property type="entry name" value="F-box-like_dom_sf"/>
</dbReference>
<evidence type="ECO:0000313" key="3">
    <source>
        <dbReference type="Proteomes" id="UP001221142"/>
    </source>
</evidence>
<comment type="caution">
    <text evidence="2">The sequence shown here is derived from an EMBL/GenBank/DDBJ whole genome shotgun (WGS) entry which is preliminary data.</text>
</comment>
<dbReference type="SUPFAM" id="SSF81383">
    <property type="entry name" value="F-box domain"/>
    <property type="match status" value="1"/>
</dbReference>
<dbReference type="Pfam" id="PF12937">
    <property type="entry name" value="F-box-like"/>
    <property type="match status" value="1"/>
</dbReference>
<feature type="domain" description="F-box" evidence="1">
    <location>
        <begin position="18"/>
        <end position="53"/>
    </location>
</feature>